<dbReference type="GO" id="GO:0005524">
    <property type="term" value="F:ATP binding"/>
    <property type="evidence" value="ECO:0007669"/>
    <property type="project" value="InterPro"/>
</dbReference>
<dbReference type="PROSITE" id="PS50011">
    <property type="entry name" value="PROTEIN_KINASE_DOM"/>
    <property type="match status" value="1"/>
</dbReference>
<dbReference type="Gene3D" id="1.10.510.10">
    <property type="entry name" value="Transferase(Phosphotransferase) domain 1"/>
    <property type="match status" value="1"/>
</dbReference>
<organism evidence="2 3">
    <name type="scientific">Candidatus Protochlamydia naegleriophila</name>
    <dbReference type="NCBI Taxonomy" id="389348"/>
    <lineage>
        <taxon>Bacteria</taxon>
        <taxon>Pseudomonadati</taxon>
        <taxon>Chlamydiota</taxon>
        <taxon>Chlamydiia</taxon>
        <taxon>Parachlamydiales</taxon>
        <taxon>Parachlamydiaceae</taxon>
        <taxon>Candidatus Protochlamydia</taxon>
    </lineage>
</organism>
<dbReference type="KEGG" id="pnl:PNK_1021"/>
<dbReference type="RefSeq" id="WP_059060693.1">
    <property type="nucleotide sequence ID" value="NZ_LN879502.1"/>
</dbReference>
<feature type="domain" description="Protein kinase" evidence="1">
    <location>
        <begin position="221"/>
        <end position="464"/>
    </location>
</feature>
<dbReference type="PATRIC" id="fig|389348.3.peg.1124"/>
<dbReference type="Gene3D" id="3.30.200.20">
    <property type="entry name" value="Phosphorylase Kinase, domain 1"/>
    <property type="match status" value="1"/>
</dbReference>
<dbReference type="SUPFAM" id="SSF56112">
    <property type="entry name" value="Protein kinase-like (PK-like)"/>
    <property type="match status" value="1"/>
</dbReference>
<dbReference type="Proteomes" id="UP000069902">
    <property type="component" value="Chromosome cPNK"/>
</dbReference>
<dbReference type="STRING" id="389348.PNK_1021"/>
<dbReference type="GO" id="GO:0004672">
    <property type="term" value="F:protein kinase activity"/>
    <property type="evidence" value="ECO:0007669"/>
    <property type="project" value="InterPro"/>
</dbReference>
<dbReference type="AlphaFoldDB" id="A0A0U5JCY3"/>
<dbReference type="EMBL" id="LN879502">
    <property type="protein sequence ID" value="CUI16644.1"/>
    <property type="molecule type" value="Genomic_DNA"/>
</dbReference>
<evidence type="ECO:0000259" key="1">
    <source>
        <dbReference type="PROSITE" id="PS50011"/>
    </source>
</evidence>
<proteinExistence type="predicted"/>
<gene>
    <name evidence="2" type="ORF">PNK_1021</name>
</gene>
<keyword evidence="3" id="KW-1185">Reference proteome</keyword>
<dbReference type="InterPro" id="IPR000719">
    <property type="entry name" value="Prot_kinase_dom"/>
</dbReference>
<evidence type="ECO:0000313" key="2">
    <source>
        <dbReference type="EMBL" id="CUI16644.1"/>
    </source>
</evidence>
<reference evidence="3" key="1">
    <citation type="submission" date="2015-09" db="EMBL/GenBank/DDBJ databases">
        <authorList>
            <person name="Bertelli C."/>
        </authorList>
    </citation>
    <scope>NUCLEOTIDE SEQUENCE [LARGE SCALE GENOMIC DNA]</scope>
    <source>
        <strain evidence="3">KNic</strain>
    </source>
</reference>
<name>A0A0U5JCY3_9BACT</name>
<dbReference type="InterPro" id="IPR011009">
    <property type="entry name" value="Kinase-like_dom_sf"/>
</dbReference>
<evidence type="ECO:0000313" key="3">
    <source>
        <dbReference type="Proteomes" id="UP000069902"/>
    </source>
</evidence>
<sequence length="464" mass="53127">MVLSNLVSNHVQHNIMSYLVDCDSETEQTISAVISKVSNHVFEGARIAFFPDYPIRANSMFQNELNPTLYRQIYQIEVEENEPMQEVYVWSREHGSWQNRKAPIAEQRFPTYLPLRMLFKGQEGRLITLNIWGQKLHLLCSQKAAKFGDLEGSFESKLSIGEIKHYANKKISREIFYPGEFEGFVNITESKDADSQDLKAIYFNSYQATRHLDERSLQESFVKQACLGSGGEGVVYKVLDKTAGDLKALKITKTDCDQNRLAIGTISHALDFGHTCHLTRIFETFKVDTEAVKKGREFIPMNLKGSCSGYLMELMDGDFEKLWPILTKEQKAAMTIQLVCTDNLMHNRFKLQIADDKLRNIFYKKIDEEVTFQGKRVQDFDYLQYTIQGKKFYIPVKETPYLMKRGDYDQWTSRLIAGNSQFKEAGIGSLEVALDSIGYTLQQAEVLFGTPPSTTSILEMGTDR</sequence>
<accession>A0A0U5JCY3</accession>
<dbReference type="InParanoid" id="A0A0U5JCY3"/>
<protein>
    <recommendedName>
        <fullName evidence="1">Protein kinase domain-containing protein</fullName>
    </recommendedName>
</protein>